<dbReference type="STRING" id="10195.A0A3M7T703"/>
<comment type="caution">
    <text evidence="8">The sequence shown here is derived from an EMBL/GenBank/DDBJ whole genome shotgun (WGS) entry which is preliminary data.</text>
</comment>
<name>A0A3M7T703_BRAPC</name>
<evidence type="ECO:0000256" key="3">
    <source>
        <dbReference type="ARBA" id="ARBA00022801"/>
    </source>
</evidence>
<dbReference type="GO" id="GO:0004198">
    <property type="term" value="F:calcium-dependent cysteine-type endopeptidase activity"/>
    <property type="evidence" value="ECO:0007669"/>
    <property type="project" value="InterPro"/>
</dbReference>
<dbReference type="PANTHER" id="PTHR10183">
    <property type="entry name" value="CALPAIN"/>
    <property type="match status" value="1"/>
</dbReference>
<dbReference type="SUPFAM" id="SSF54001">
    <property type="entry name" value="Cysteine proteinases"/>
    <property type="match status" value="1"/>
</dbReference>
<evidence type="ECO:0000256" key="6">
    <source>
        <dbReference type="PROSITE-ProRule" id="PRU00239"/>
    </source>
</evidence>
<sequence>MTSKCCGGIFSRKRSRSEAILKSLHLKSTPDNLVTIAHPSEPREFLDESAVFLERNSSDQILLERAQRRKKETDTSPIDTRLSTKNIKHFLDQDIGKIRSKNRLFEDPFFVKYISSIVENTQSQLYLSLKSRLRSNGIKELNKAIKWERTFAIASKVSGAKNEFVLDNQGNAPAKAMNPSDYAQYFSISDIFQGWLGNCFHIGAMMALTKNDELLQIIIPPDNILRDNMNYGAFHFRFWKLGYWYDTIIDDYLPVNGCSELLFSHNKIFPNEFWVPLFEKAFAKFMGNYDELEGGLFENSALYLSGGLHQEYKTSKAADLSKKQTNDADTEPSCEELFEIIKISLKRKDMAGCILEDEEMAQKYGLFKEHFYLISDVLSHERLNFVKIHNPFNTREKIKSSEKYVQLEAKLKTLGIPPTTDGEFWMTYESFLKCFKRVKICNLRPEMKINISLSPKEIAKLKIKTNLLTEWKSRTFKGTLPASIRKIKWNDIEYRKFLVEIKSGSKKNVLFSFIQDWIRRKSNDMELQMIGLRIYKYGKEEWEVFDSMWYQESLQWCLRLNLDPGKYLFIYEAGQELANDLEYCFRVFIDKDDNSNDNQKWVKFY</sequence>
<dbReference type="InterPro" id="IPR036213">
    <property type="entry name" value="Calpain_III_sf"/>
</dbReference>
<dbReference type="GO" id="GO:0006508">
    <property type="term" value="P:proteolysis"/>
    <property type="evidence" value="ECO:0007669"/>
    <property type="project" value="UniProtKB-KW"/>
</dbReference>
<dbReference type="OrthoDB" id="424753at2759"/>
<keyword evidence="9" id="KW-1185">Reference proteome</keyword>
<protein>
    <submittedName>
        <fullName evidence="8">Calpain-A</fullName>
    </submittedName>
</protein>
<gene>
    <name evidence="8" type="ORF">BpHYR1_020656</name>
</gene>
<evidence type="ECO:0000313" key="9">
    <source>
        <dbReference type="Proteomes" id="UP000276133"/>
    </source>
</evidence>
<feature type="active site" evidence="5 6">
    <location>
        <position position="390"/>
    </location>
</feature>
<accession>A0A3M7T703</accession>
<keyword evidence="4 6" id="KW-0788">Thiol protease</keyword>
<feature type="active site" evidence="5 6">
    <location>
        <position position="370"/>
    </location>
</feature>
<keyword evidence="2 6" id="KW-0645">Protease</keyword>
<dbReference type="GO" id="GO:0005737">
    <property type="term" value="C:cytoplasm"/>
    <property type="evidence" value="ECO:0007669"/>
    <property type="project" value="TreeGrafter"/>
</dbReference>
<feature type="domain" description="Calpain catalytic" evidence="7">
    <location>
        <begin position="104"/>
        <end position="444"/>
    </location>
</feature>
<dbReference type="PRINTS" id="PR00704">
    <property type="entry name" value="CALPAIN"/>
</dbReference>
<dbReference type="Proteomes" id="UP000276133">
    <property type="component" value="Unassembled WGS sequence"/>
</dbReference>
<feature type="active site" evidence="5 6">
    <location>
        <position position="199"/>
    </location>
</feature>
<dbReference type="Gene3D" id="3.90.70.10">
    <property type="entry name" value="Cysteine proteinases"/>
    <property type="match status" value="1"/>
</dbReference>
<proteinExistence type="inferred from homology"/>
<evidence type="ECO:0000256" key="5">
    <source>
        <dbReference type="PIRSR" id="PIRSR622684-1"/>
    </source>
</evidence>
<dbReference type="PROSITE" id="PS50203">
    <property type="entry name" value="CALPAIN_CAT"/>
    <property type="match status" value="1"/>
</dbReference>
<evidence type="ECO:0000256" key="4">
    <source>
        <dbReference type="ARBA" id="ARBA00022807"/>
    </source>
</evidence>
<dbReference type="SMART" id="SM00230">
    <property type="entry name" value="CysPc"/>
    <property type="match status" value="1"/>
</dbReference>
<reference evidence="8 9" key="1">
    <citation type="journal article" date="2018" name="Sci. Rep.">
        <title>Genomic signatures of local adaptation to the degree of environmental predictability in rotifers.</title>
        <authorList>
            <person name="Franch-Gras L."/>
            <person name="Hahn C."/>
            <person name="Garcia-Roger E.M."/>
            <person name="Carmona M.J."/>
            <person name="Serra M."/>
            <person name="Gomez A."/>
        </authorList>
    </citation>
    <scope>NUCLEOTIDE SEQUENCE [LARGE SCALE GENOMIC DNA]</scope>
    <source>
        <strain evidence="8">HYR1</strain>
    </source>
</reference>
<dbReference type="AlphaFoldDB" id="A0A3M7T703"/>
<dbReference type="SUPFAM" id="SSF49758">
    <property type="entry name" value="Calpain large subunit, middle domain (domain III)"/>
    <property type="match status" value="1"/>
</dbReference>
<evidence type="ECO:0000256" key="2">
    <source>
        <dbReference type="ARBA" id="ARBA00022670"/>
    </source>
</evidence>
<dbReference type="Pfam" id="PF00648">
    <property type="entry name" value="Peptidase_C2"/>
    <property type="match status" value="1"/>
</dbReference>
<dbReference type="EMBL" id="REGN01000174">
    <property type="protein sequence ID" value="RNA43806.1"/>
    <property type="molecule type" value="Genomic_DNA"/>
</dbReference>
<dbReference type="InterPro" id="IPR038765">
    <property type="entry name" value="Papain-like_cys_pep_sf"/>
</dbReference>
<dbReference type="PANTHER" id="PTHR10183:SF379">
    <property type="entry name" value="CALPAIN-5"/>
    <property type="match status" value="1"/>
</dbReference>
<dbReference type="InterPro" id="IPR001300">
    <property type="entry name" value="Peptidase_C2_calpain_cat"/>
</dbReference>
<evidence type="ECO:0000259" key="7">
    <source>
        <dbReference type="PROSITE" id="PS50203"/>
    </source>
</evidence>
<dbReference type="InterPro" id="IPR022684">
    <property type="entry name" value="Calpain_cysteine_protease"/>
</dbReference>
<keyword evidence="3 6" id="KW-0378">Hydrolase</keyword>
<organism evidence="8 9">
    <name type="scientific">Brachionus plicatilis</name>
    <name type="common">Marine rotifer</name>
    <name type="synonym">Brachionus muelleri</name>
    <dbReference type="NCBI Taxonomy" id="10195"/>
    <lineage>
        <taxon>Eukaryota</taxon>
        <taxon>Metazoa</taxon>
        <taxon>Spiralia</taxon>
        <taxon>Gnathifera</taxon>
        <taxon>Rotifera</taxon>
        <taxon>Eurotatoria</taxon>
        <taxon>Monogononta</taxon>
        <taxon>Pseudotrocha</taxon>
        <taxon>Ploima</taxon>
        <taxon>Brachionidae</taxon>
        <taxon>Brachionus</taxon>
    </lineage>
</organism>
<comment type="similarity">
    <text evidence="1">Belongs to the peptidase C2 family.</text>
</comment>
<evidence type="ECO:0000313" key="8">
    <source>
        <dbReference type="EMBL" id="RNA43806.1"/>
    </source>
</evidence>
<evidence type="ECO:0000256" key="1">
    <source>
        <dbReference type="ARBA" id="ARBA00007623"/>
    </source>
</evidence>